<organism evidence="1 2">
    <name type="scientific">Candidatus Scatosoma pullistercoris</name>
    <dbReference type="NCBI Taxonomy" id="2840934"/>
    <lineage>
        <taxon>Bacteria</taxon>
        <taxon>Bacillati</taxon>
        <taxon>Bacillota</taxon>
        <taxon>Clostridia</taxon>
        <taxon>Candidatus Scatosoma</taxon>
    </lineage>
</organism>
<gene>
    <name evidence="1" type="ORF">IAC57_06410</name>
</gene>
<dbReference type="PANTHER" id="PTHR38451">
    <property type="entry name" value="TRNA (ADENINE(22)-N(1))-METHYLTRANSFERASE"/>
    <property type="match status" value="1"/>
</dbReference>
<dbReference type="Gene3D" id="3.40.50.150">
    <property type="entry name" value="Vaccinia Virus protein VP39"/>
    <property type="match status" value="1"/>
</dbReference>
<dbReference type="EMBL" id="DVMZ01000172">
    <property type="protein sequence ID" value="HIU59718.1"/>
    <property type="molecule type" value="Genomic_DNA"/>
</dbReference>
<proteinExistence type="predicted"/>
<dbReference type="GO" id="GO:0008168">
    <property type="term" value="F:methyltransferase activity"/>
    <property type="evidence" value="ECO:0007669"/>
    <property type="project" value="UniProtKB-KW"/>
</dbReference>
<dbReference type="InterPro" id="IPR029063">
    <property type="entry name" value="SAM-dependent_MTases_sf"/>
</dbReference>
<dbReference type="Proteomes" id="UP000824081">
    <property type="component" value="Unassembled WGS sequence"/>
</dbReference>
<accession>A0A9D1MGN3</accession>
<evidence type="ECO:0000313" key="1">
    <source>
        <dbReference type="EMBL" id="HIU59718.1"/>
    </source>
</evidence>
<dbReference type="SUPFAM" id="SSF53335">
    <property type="entry name" value="S-adenosyl-L-methionine-dependent methyltransferases"/>
    <property type="match status" value="1"/>
</dbReference>
<reference evidence="1" key="1">
    <citation type="submission" date="2020-10" db="EMBL/GenBank/DDBJ databases">
        <authorList>
            <person name="Gilroy R."/>
        </authorList>
    </citation>
    <scope>NUCLEOTIDE SEQUENCE</scope>
    <source>
        <strain evidence="1">11687</strain>
    </source>
</reference>
<evidence type="ECO:0000313" key="2">
    <source>
        <dbReference type="Proteomes" id="UP000824081"/>
    </source>
</evidence>
<protein>
    <submittedName>
        <fullName evidence="1">SAM-dependent methyltransferase</fullName>
    </submittedName>
</protein>
<sequence>MYTKRIGTLCSLLEPAEVFADVGCDHGYCTEYMLGNSLCKKAVFSDISKGSLAKAERLLAGYISSGRAIGVLGDGFCGLPRADEVLIAGMGGHEIVGILSHPLYGYLPEKFVFQPMHNADCLRRYLVGAGAFLERDFTFRDGKFYDVVKGRRLKAGEAAQAYTPEEYEFGRENLRERPADFLERTRRRLAAVEEYLKEERLGEESRAQLLERKKRLEGVLGDETE</sequence>
<dbReference type="AlphaFoldDB" id="A0A9D1MGN3"/>
<comment type="caution">
    <text evidence="1">The sequence shown here is derived from an EMBL/GenBank/DDBJ whole genome shotgun (WGS) entry which is preliminary data.</text>
</comment>
<dbReference type="GO" id="GO:0032259">
    <property type="term" value="P:methylation"/>
    <property type="evidence" value="ECO:0007669"/>
    <property type="project" value="UniProtKB-KW"/>
</dbReference>
<name>A0A9D1MGN3_9FIRM</name>
<reference evidence="1" key="2">
    <citation type="journal article" date="2021" name="PeerJ">
        <title>Extensive microbial diversity within the chicken gut microbiome revealed by metagenomics and culture.</title>
        <authorList>
            <person name="Gilroy R."/>
            <person name="Ravi A."/>
            <person name="Getino M."/>
            <person name="Pursley I."/>
            <person name="Horton D.L."/>
            <person name="Alikhan N.F."/>
            <person name="Baker D."/>
            <person name="Gharbi K."/>
            <person name="Hall N."/>
            <person name="Watson M."/>
            <person name="Adriaenssens E.M."/>
            <person name="Foster-Nyarko E."/>
            <person name="Jarju S."/>
            <person name="Secka A."/>
            <person name="Antonio M."/>
            <person name="Oren A."/>
            <person name="Chaudhuri R.R."/>
            <person name="La Ragione R."/>
            <person name="Hildebrand F."/>
            <person name="Pallen M.J."/>
        </authorList>
    </citation>
    <scope>NUCLEOTIDE SEQUENCE</scope>
    <source>
        <strain evidence="1">11687</strain>
    </source>
</reference>
<dbReference type="Pfam" id="PF12847">
    <property type="entry name" value="Methyltransf_18"/>
    <property type="match status" value="1"/>
</dbReference>
<dbReference type="PANTHER" id="PTHR38451:SF1">
    <property type="entry name" value="TRNA (ADENINE(22)-N(1))-METHYLTRANSFERASE"/>
    <property type="match status" value="1"/>
</dbReference>
<keyword evidence="1" id="KW-0489">Methyltransferase</keyword>
<keyword evidence="1" id="KW-0808">Transferase</keyword>